<sequence length="178" mass="20974">MDRFVILVFCCTVAILFISAIVYIQSEKFRNKRAKKLLTSRGFKILEELGFELTTVGSIYAFLGQYEGINFVIHIDSDDPFFESNFSLVFTVAYKDIDDKTLITLNEKYYSRFKTQLVNSEYTFLGRNYAQFRYAISPFKIGDRFVEVKMKYFKDLFETEELQRIEFEDVGLAISRTY</sequence>
<evidence type="ECO:0000256" key="1">
    <source>
        <dbReference type="SAM" id="Phobius"/>
    </source>
</evidence>
<accession>A0ABT3RLE1</accession>
<evidence type="ECO:0008006" key="4">
    <source>
        <dbReference type="Google" id="ProtNLM"/>
    </source>
</evidence>
<proteinExistence type="predicted"/>
<evidence type="ECO:0000313" key="2">
    <source>
        <dbReference type="EMBL" id="MCX2742209.1"/>
    </source>
</evidence>
<dbReference type="Proteomes" id="UP001207228">
    <property type="component" value="Unassembled WGS sequence"/>
</dbReference>
<keyword evidence="3" id="KW-1185">Reference proteome</keyword>
<dbReference type="EMBL" id="JAPFQO010000022">
    <property type="protein sequence ID" value="MCX2742209.1"/>
    <property type="molecule type" value="Genomic_DNA"/>
</dbReference>
<comment type="caution">
    <text evidence="2">The sequence shown here is derived from an EMBL/GenBank/DDBJ whole genome shotgun (WGS) entry which is preliminary data.</text>
</comment>
<name>A0ABT3RLE1_9BACT</name>
<keyword evidence="1" id="KW-1133">Transmembrane helix</keyword>
<feature type="transmembrane region" description="Helical" evidence="1">
    <location>
        <begin position="6"/>
        <end position="26"/>
    </location>
</feature>
<dbReference type="RefSeq" id="WP_266054443.1">
    <property type="nucleotide sequence ID" value="NZ_JAPFQO010000022.1"/>
</dbReference>
<organism evidence="2 3">
    <name type="scientific">Pontibacter anaerobius</name>
    <dbReference type="NCBI Taxonomy" id="2993940"/>
    <lineage>
        <taxon>Bacteria</taxon>
        <taxon>Pseudomonadati</taxon>
        <taxon>Bacteroidota</taxon>
        <taxon>Cytophagia</taxon>
        <taxon>Cytophagales</taxon>
        <taxon>Hymenobacteraceae</taxon>
        <taxon>Pontibacter</taxon>
    </lineage>
</organism>
<protein>
    <recommendedName>
        <fullName evidence="4">DUF4178 domain-containing protein</fullName>
    </recommendedName>
</protein>
<keyword evidence="1" id="KW-0812">Transmembrane</keyword>
<evidence type="ECO:0000313" key="3">
    <source>
        <dbReference type="Proteomes" id="UP001207228"/>
    </source>
</evidence>
<gene>
    <name evidence="2" type="ORF">OO017_19820</name>
</gene>
<keyword evidence="1" id="KW-0472">Membrane</keyword>
<reference evidence="2 3" key="1">
    <citation type="submission" date="2022-11" db="EMBL/GenBank/DDBJ databases">
        <title>The characterization of three novel Bacteroidetes species and genomic analysis of their roles in tidal elemental geochemical cycles.</title>
        <authorList>
            <person name="Ma K.-J."/>
        </authorList>
    </citation>
    <scope>NUCLEOTIDE SEQUENCE [LARGE SCALE GENOMIC DNA]</scope>
    <source>
        <strain evidence="2 3">M82</strain>
    </source>
</reference>